<dbReference type="InterPro" id="IPR052562">
    <property type="entry name" value="Ketohexokinase-related"/>
</dbReference>
<keyword evidence="3" id="KW-1185">Reference proteome</keyword>
<dbReference type="EMBL" id="KN881833">
    <property type="protein sequence ID" value="KIY48469.1"/>
    <property type="molecule type" value="Genomic_DNA"/>
</dbReference>
<dbReference type="Proteomes" id="UP000054144">
    <property type="component" value="Unassembled WGS sequence"/>
</dbReference>
<feature type="compositionally biased region" description="Polar residues" evidence="1">
    <location>
        <begin position="369"/>
        <end position="395"/>
    </location>
</feature>
<evidence type="ECO:0000313" key="2">
    <source>
        <dbReference type="EMBL" id="KIY48469.1"/>
    </source>
</evidence>
<dbReference type="PANTHER" id="PTHR42774">
    <property type="entry name" value="PHOSPHOTRANSFERASE SYSTEM TRANSPORT PROTEIN"/>
    <property type="match status" value="1"/>
</dbReference>
<protein>
    <recommendedName>
        <fullName evidence="4">Carbohydrate kinase PfkB domain-containing protein</fullName>
    </recommendedName>
</protein>
<dbReference type="Gene3D" id="3.40.1190.20">
    <property type="match status" value="2"/>
</dbReference>
<dbReference type="SUPFAM" id="SSF53613">
    <property type="entry name" value="Ribokinase-like"/>
    <property type="match status" value="1"/>
</dbReference>
<feature type="compositionally biased region" description="Acidic residues" evidence="1">
    <location>
        <begin position="404"/>
        <end position="415"/>
    </location>
</feature>
<feature type="region of interest" description="Disordered" evidence="1">
    <location>
        <begin position="153"/>
        <end position="195"/>
    </location>
</feature>
<dbReference type="AlphaFoldDB" id="A0A0D7ADJ0"/>
<evidence type="ECO:0000313" key="3">
    <source>
        <dbReference type="Proteomes" id="UP000054144"/>
    </source>
</evidence>
<name>A0A0D7ADJ0_9AGAR</name>
<feature type="compositionally biased region" description="Polar residues" evidence="1">
    <location>
        <begin position="173"/>
        <end position="186"/>
    </location>
</feature>
<feature type="region of interest" description="Disordered" evidence="1">
    <location>
        <begin position="363"/>
        <end position="415"/>
    </location>
</feature>
<accession>A0A0D7ADJ0</accession>
<evidence type="ECO:0000256" key="1">
    <source>
        <dbReference type="SAM" id="MobiDB-lite"/>
    </source>
</evidence>
<dbReference type="InterPro" id="IPR029056">
    <property type="entry name" value="Ribokinase-like"/>
</dbReference>
<organism evidence="2 3">
    <name type="scientific">Fistulina hepatica ATCC 64428</name>
    <dbReference type="NCBI Taxonomy" id="1128425"/>
    <lineage>
        <taxon>Eukaryota</taxon>
        <taxon>Fungi</taxon>
        <taxon>Dikarya</taxon>
        <taxon>Basidiomycota</taxon>
        <taxon>Agaricomycotina</taxon>
        <taxon>Agaricomycetes</taxon>
        <taxon>Agaricomycetidae</taxon>
        <taxon>Agaricales</taxon>
        <taxon>Fistulinaceae</taxon>
        <taxon>Fistulina</taxon>
    </lineage>
</organism>
<gene>
    <name evidence="2" type="ORF">FISHEDRAFT_43394</name>
</gene>
<feature type="compositionally biased region" description="Polar residues" evidence="1">
    <location>
        <begin position="153"/>
        <end position="166"/>
    </location>
</feature>
<dbReference type="OrthoDB" id="204058at2759"/>
<dbReference type="PANTHER" id="PTHR42774:SF3">
    <property type="entry name" value="KETOHEXOKINASE"/>
    <property type="match status" value="1"/>
</dbReference>
<reference evidence="2 3" key="1">
    <citation type="journal article" date="2015" name="Fungal Genet. Biol.">
        <title>Evolution of novel wood decay mechanisms in Agaricales revealed by the genome sequences of Fistulina hepatica and Cylindrobasidium torrendii.</title>
        <authorList>
            <person name="Floudas D."/>
            <person name="Held B.W."/>
            <person name="Riley R."/>
            <person name="Nagy L.G."/>
            <person name="Koehler G."/>
            <person name="Ransdell A.S."/>
            <person name="Younus H."/>
            <person name="Chow J."/>
            <person name="Chiniquy J."/>
            <person name="Lipzen A."/>
            <person name="Tritt A."/>
            <person name="Sun H."/>
            <person name="Haridas S."/>
            <person name="LaButti K."/>
            <person name="Ohm R.A."/>
            <person name="Kues U."/>
            <person name="Blanchette R.A."/>
            <person name="Grigoriev I.V."/>
            <person name="Minto R.E."/>
            <person name="Hibbett D.S."/>
        </authorList>
    </citation>
    <scope>NUCLEOTIDE SEQUENCE [LARGE SCALE GENOMIC DNA]</scope>
    <source>
        <strain evidence="2 3">ATCC 64428</strain>
    </source>
</reference>
<sequence length="499" mass="53815">MAKLRRETGESQFPPYVKPLRIVASGTLFITHTLSVASYPLPSTSVRAHSVRKARKGIASVLAVLAQFAGVDAHLVAPLSGNEEGRAVIRELVREGVSTRHSKIWSGLGVPTAWVLRADDGDARAVINHNPLPEISHEDFVMLLGPLLAPENYMQSSPTPSPNTVTHHAPLESSPTSPRPSYSNGQSPSSVASNPNSPAPFDWLHFEGRSAKTTLSNMAGVDGLARERKWRSHCVFSLDVGQKSRQGVEALIPHADVIFLHRNYARATAPQYATTPRAFLLSLSAVVPPHALLVAHWGSDGAAVLSMPTKEYFQSSGWVDNTPVNVMPKKRSASRLASSALSVGGTTTTGDVLSVRSSNDFWAGDRSRSTSSPFTLGESDLTSGSTPWPESSSRMTSHDRDDDSGTEMPAEEGAVDIDEVGGHEAFVAGMIYALSRRILPGPPYTPVDTSPQTVNDKARWKLDECLRFAIELAGRKARRDGWSGLAAEMARAGWFDNVN</sequence>
<proteinExistence type="predicted"/>
<evidence type="ECO:0008006" key="4">
    <source>
        <dbReference type="Google" id="ProtNLM"/>
    </source>
</evidence>